<dbReference type="PANTHER" id="PTHR46825:SF11">
    <property type="entry name" value="PENICILLIN-BINDING PROTEIN 4"/>
    <property type="match status" value="1"/>
</dbReference>
<dbReference type="InterPro" id="IPR050491">
    <property type="entry name" value="AmpC-like"/>
</dbReference>
<keyword evidence="2" id="KW-0472">Membrane</keyword>
<feature type="domain" description="Beta-lactamase-related" evidence="3">
    <location>
        <begin position="34"/>
        <end position="329"/>
    </location>
</feature>
<name>A0A150XIG8_9BACT</name>
<dbReference type="PANTHER" id="PTHR46825">
    <property type="entry name" value="D-ALANYL-D-ALANINE-CARBOXYPEPTIDASE/ENDOPEPTIDASE AMPH"/>
    <property type="match status" value="1"/>
</dbReference>
<dbReference type="SUPFAM" id="SSF56601">
    <property type="entry name" value="beta-lactamase/transpeptidase-like"/>
    <property type="match status" value="1"/>
</dbReference>
<evidence type="ECO:0000313" key="5">
    <source>
        <dbReference type="Proteomes" id="UP000075606"/>
    </source>
</evidence>
<sequence length="341" mass="37516">MVFLLGCSNDDALAPTEQFTDAESYFSDINFQGSVLIKKNGNTILNRSYGEANLGQNESNTPETKFRIGSVTKTFTAMAMVQLKRDGLIESFDQKLSEFDDEFPEGDKISIRHLLSHGSGLPDYVDAIEPIAKSGTYVSPEDILDAIMETVEEDGLLFEPGSAVSYSNSNFLIAALLIDELTDEGYEEYIRLNVLEPLNMNDTELGENEITESGYAHGYEGSEDVSSYPMPVAYGAGDWTSTTADLARWAEAVMGDWFTAEERNDVFPGDVPAGYTMFGLGWFKSNLANKDFYWHGGDISGFTALMGFEPTTGGIVIALSNQGDKGDQRFEIIETLLAHQF</sequence>
<dbReference type="Proteomes" id="UP000075606">
    <property type="component" value="Unassembled WGS sequence"/>
</dbReference>
<dbReference type="InterPro" id="IPR012338">
    <property type="entry name" value="Beta-lactam/transpept-like"/>
</dbReference>
<evidence type="ECO:0000256" key="1">
    <source>
        <dbReference type="ARBA" id="ARBA00004370"/>
    </source>
</evidence>
<evidence type="ECO:0000313" key="4">
    <source>
        <dbReference type="EMBL" id="KYG78473.1"/>
    </source>
</evidence>
<proteinExistence type="predicted"/>
<dbReference type="GO" id="GO:0016020">
    <property type="term" value="C:membrane"/>
    <property type="evidence" value="ECO:0007669"/>
    <property type="project" value="UniProtKB-SubCell"/>
</dbReference>
<accession>A0A150XIG8</accession>
<dbReference type="AlphaFoldDB" id="A0A150XIG8"/>
<keyword evidence="5" id="KW-1185">Reference proteome</keyword>
<dbReference type="InterPro" id="IPR001466">
    <property type="entry name" value="Beta-lactam-related"/>
</dbReference>
<dbReference type="Gene3D" id="3.40.710.10">
    <property type="entry name" value="DD-peptidase/beta-lactamase superfamily"/>
    <property type="match status" value="1"/>
</dbReference>
<evidence type="ECO:0000256" key="2">
    <source>
        <dbReference type="ARBA" id="ARBA00023136"/>
    </source>
</evidence>
<gene>
    <name evidence="4" type="ORF">AWW68_06810</name>
</gene>
<dbReference type="EMBL" id="LRPC01000001">
    <property type="protein sequence ID" value="KYG78473.1"/>
    <property type="molecule type" value="Genomic_DNA"/>
</dbReference>
<reference evidence="4 5" key="1">
    <citation type="submission" date="2016-01" db="EMBL/GenBank/DDBJ databases">
        <title>Genome sequencing of Roseivirga spongicola UST030701-084.</title>
        <authorList>
            <person name="Selvaratnam C."/>
            <person name="Thevarajoo S."/>
            <person name="Goh K.M."/>
            <person name="Ee R."/>
            <person name="Chan K.-G."/>
            <person name="Chong C.S."/>
        </authorList>
    </citation>
    <scope>NUCLEOTIDE SEQUENCE [LARGE SCALE GENOMIC DNA]</scope>
    <source>
        <strain evidence="4 5">UST030701-084</strain>
    </source>
</reference>
<comment type="caution">
    <text evidence="4">The sequence shown here is derived from an EMBL/GenBank/DDBJ whole genome shotgun (WGS) entry which is preliminary data.</text>
</comment>
<organism evidence="4 5">
    <name type="scientific">Roseivirga spongicola</name>
    <dbReference type="NCBI Taxonomy" id="333140"/>
    <lineage>
        <taxon>Bacteria</taxon>
        <taxon>Pseudomonadati</taxon>
        <taxon>Bacteroidota</taxon>
        <taxon>Cytophagia</taxon>
        <taxon>Cytophagales</taxon>
        <taxon>Roseivirgaceae</taxon>
        <taxon>Roseivirga</taxon>
    </lineage>
</organism>
<protein>
    <recommendedName>
        <fullName evidence="3">Beta-lactamase-related domain-containing protein</fullName>
    </recommendedName>
</protein>
<comment type="subcellular location">
    <subcellularLocation>
        <location evidence="1">Membrane</location>
    </subcellularLocation>
</comment>
<dbReference type="Pfam" id="PF00144">
    <property type="entry name" value="Beta-lactamase"/>
    <property type="match status" value="1"/>
</dbReference>
<dbReference type="STRING" id="333140.AWW68_06810"/>
<evidence type="ECO:0000259" key="3">
    <source>
        <dbReference type="Pfam" id="PF00144"/>
    </source>
</evidence>